<evidence type="ECO:0000256" key="1">
    <source>
        <dbReference type="SAM" id="SignalP"/>
    </source>
</evidence>
<dbReference type="Proteomes" id="UP000269001">
    <property type="component" value="Unassembled WGS sequence"/>
</dbReference>
<evidence type="ECO:0000313" key="4">
    <source>
        <dbReference type="Proteomes" id="UP000269001"/>
    </source>
</evidence>
<gene>
    <name evidence="3" type="ORF">D7V21_03595</name>
</gene>
<dbReference type="EMBL" id="RAXU01000003">
    <property type="protein sequence ID" value="RKG35396.1"/>
    <property type="molecule type" value="Genomic_DNA"/>
</dbReference>
<accession>A0A3A8EPH4</accession>
<dbReference type="InterPro" id="IPR018711">
    <property type="entry name" value="NAGPA"/>
</dbReference>
<dbReference type="AlphaFoldDB" id="A0A3A8EPH4"/>
<sequence length="255" mass="28843">MSMWVKILKSTLILSGLSTLLAQSAFANDFISYQRIQLAQGVDADVIQIKKLSSLKLFLNDQSQQPLLKFKNIQKQLNACQTLEFAMNAGMYHSDYAPVGLYIENGKQLTTLNEQQGFGNFFMQPNGVVAWNDQHAVIETTQHFKNSHFKANYATQSGPMLVIDGMINSKFLVDSNSLKIRNGVGVKDNTLYFVITRNRVNFYQFAAFFKDKLMIDNALYLDGSISSLYIPKIYREDQRYQLGPMIALLDSESCG</sequence>
<protein>
    <recommendedName>
        <fullName evidence="2">Phosphodiester glycosidase domain-containing protein</fullName>
    </recommendedName>
</protein>
<dbReference type="RefSeq" id="WP_120369168.1">
    <property type="nucleotide sequence ID" value="NZ_RAXU01000003.1"/>
</dbReference>
<organism evidence="3 4">
    <name type="scientific">Acinetobacter guerrae</name>
    <dbReference type="NCBI Taxonomy" id="1843371"/>
    <lineage>
        <taxon>Bacteria</taxon>
        <taxon>Pseudomonadati</taxon>
        <taxon>Pseudomonadota</taxon>
        <taxon>Gammaproteobacteria</taxon>
        <taxon>Moraxellales</taxon>
        <taxon>Moraxellaceae</taxon>
        <taxon>Acinetobacter</taxon>
    </lineage>
</organism>
<feature type="domain" description="Phosphodiester glycosidase" evidence="2">
    <location>
        <begin position="82"/>
        <end position="228"/>
    </location>
</feature>
<proteinExistence type="predicted"/>
<name>A0A3A8EPH4_9GAMM</name>
<comment type="caution">
    <text evidence="3">The sequence shown here is derived from an EMBL/GenBank/DDBJ whole genome shotgun (WGS) entry which is preliminary data.</text>
</comment>
<evidence type="ECO:0000313" key="3">
    <source>
        <dbReference type="EMBL" id="RKG35396.1"/>
    </source>
</evidence>
<evidence type="ECO:0000259" key="2">
    <source>
        <dbReference type="Pfam" id="PF09992"/>
    </source>
</evidence>
<keyword evidence="1" id="KW-0732">Signal</keyword>
<feature type="chain" id="PRO_5017468589" description="Phosphodiester glycosidase domain-containing protein" evidence="1">
    <location>
        <begin position="28"/>
        <end position="255"/>
    </location>
</feature>
<reference evidence="3 4" key="1">
    <citation type="submission" date="2018-09" db="EMBL/GenBank/DDBJ databases">
        <title>The draft genome of Acinetobacter spp. strains.</title>
        <authorList>
            <person name="Qin J."/>
            <person name="Feng Y."/>
            <person name="Zong Z."/>
        </authorList>
    </citation>
    <scope>NUCLEOTIDE SEQUENCE [LARGE SCALE GENOMIC DNA]</scope>
    <source>
        <strain evidence="3 4">WCHAc060096</strain>
    </source>
</reference>
<dbReference type="Pfam" id="PF09992">
    <property type="entry name" value="NAGPA"/>
    <property type="match status" value="1"/>
</dbReference>
<feature type="signal peptide" evidence="1">
    <location>
        <begin position="1"/>
        <end position="27"/>
    </location>
</feature>
<keyword evidence="4" id="KW-1185">Reference proteome</keyword>